<dbReference type="PANTHER" id="PTHR47326">
    <property type="entry name" value="TRANSPOSABLE ELEMENT TC3 TRANSPOSASE-LIKE PROTEIN"/>
    <property type="match status" value="1"/>
</dbReference>
<dbReference type="Gene3D" id="3.30.420.10">
    <property type="entry name" value="Ribonuclease H-like superfamily/Ribonuclease H"/>
    <property type="match status" value="1"/>
</dbReference>
<name>A0A0L7QJQ8_9HYME</name>
<evidence type="ECO:0000313" key="1">
    <source>
        <dbReference type="EMBL" id="KOC58786.1"/>
    </source>
</evidence>
<feature type="non-terminal residue" evidence="1">
    <location>
        <position position="1"/>
    </location>
</feature>
<organism evidence="1 2">
    <name type="scientific">Habropoda laboriosa</name>
    <dbReference type="NCBI Taxonomy" id="597456"/>
    <lineage>
        <taxon>Eukaryota</taxon>
        <taxon>Metazoa</taxon>
        <taxon>Ecdysozoa</taxon>
        <taxon>Arthropoda</taxon>
        <taxon>Hexapoda</taxon>
        <taxon>Insecta</taxon>
        <taxon>Pterygota</taxon>
        <taxon>Neoptera</taxon>
        <taxon>Endopterygota</taxon>
        <taxon>Hymenoptera</taxon>
        <taxon>Apocrita</taxon>
        <taxon>Aculeata</taxon>
        <taxon>Apoidea</taxon>
        <taxon>Anthophila</taxon>
        <taxon>Apidae</taxon>
        <taxon>Habropoda</taxon>
    </lineage>
</organism>
<dbReference type="STRING" id="597456.A0A0L7QJQ8"/>
<gene>
    <name evidence="1" type="ORF">WH47_00034</name>
</gene>
<dbReference type="InterPro" id="IPR036397">
    <property type="entry name" value="RNaseH_sf"/>
</dbReference>
<reference evidence="2" key="1">
    <citation type="submission" date="2015-07" db="EMBL/GenBank/DDBJ databases">
        <title>The genome of Habropoda laboriosa.</title>
        <authorList>
            <person name="Pan H."/>
            <person name="Kapheim K."/>
        </authorList>
    </citation>
    <scope>NUCLEOTIDE SEQUENCE [LARGE SCALE GENOMIC DNA]</scope>
</reference>
<comment type="caution">
    <text evidence="1">The sequence shown here is derived from an EMBL/GenBank/DDBJ whole genome shotgun (WGS) entry which is preliminary data.</text>
</comment>
<dbReference type="PANTHER" id="PTHR47326:SF1">
    <property type="entry name" value="HTH PSQ-TYPE DOMAIN-CONTAINING PROTEIN"/>
    <property type="match status" value="1"/>
</dbReference>
<protein>
    <submittedName>
        <fullName evidence="1">Uncharacterized protein</fullName>
    </submittedName>
</protein>
<proteinExistence type="predicted"/>
<dbReference type="Proteomes" id="UP000053825">
    <property type="component" value="Unassembled WGS sequence"/>
</dbReference>
<dbReference type="AlphaFoldDB" id="A0A0L7QJQ8"/>
<dbReference type="EMBL" id="LHQN01050039">
    <property type="protein sequence ID" value="KOC58786.1"/>
    <property type="molecule type" value="Genomic_DNA"/>
</dbReference>
<accession>A0A0L7QJQ8</accession>
<evidence type="ECO:0000313" key="2">
    <source>
        <dbReference type="Proteomes" id="UP000053825"/>
    </source>
</evidence>
<sequence length="105" mass="12510">NFNRPIREFLNNIFRSRCTGRRPEPHLWPPRSPDLDPLDFFLSRAVKEFAYRSGQQIKSMQELKTRITEVFHRLQNMPDIHRRIRSNIEARLQACLQNNGGHVEV</sequence>
<dbReference type="GO" id="GO:0003676">
    <property type="term" value="F:nucleic acid binding"/>
    <property type="evidence" value="ECO:0007669"/>
    <property type="project" value="InterPro"/>
</dbReference>
<keyword evidence="2" id="KW-1185">Reference proteome</keyword>